<evidence type="ECO:0000256" key="6">
    <source>
        <dbReference type="ARBA" id="ARBA00023054"/>
    </source>
</evidence>
<evidence type="ECO:0000256" key="9">
    <source>
        <dbReference type="ARBA" id="ARBA00031593"/>
    </source>
</evidence>
<evidence type="ECO:0000256" key="5">
    <source>
        <dbReference type="ARBA" id="ARBA00022490"/>
    </source>
</evidence>
<evidence type="ECO:0000256" key="2">
    <source>
        <dbReference type="ARBA" id="ARBA00004496"/>
    </source>
</evidence>
<protein>
    <recommendedName>
        <fullName evidence="4">Cilia- and flagella-associated protein 36</fullName>
    </recommendedName>
    <alternativeName>
        <fullName evidence="9">Coiled-coil domain-containing protein 104</fullName>
    </alternativeName>
</protein>
<dbReference type="GO" id="GO:0005930">
    <property type="term" value="C:axoneme"/>
    <property type="evidence" value="ECO:0007669"/>
    <property type="project" value="TreeGrafter"/>
</dbReference>
<dbReference type="Gene3D" id="1.20.1520.10">
    <property type="entry name" value="ADP-ribosylation factor-like 2-binding protein, domain"/>
    <property type="match status" value="1"/>
</dbReference>
<evidence type="ECO:0000256" key="3">
    <source>
        <dbReference type="ARBA" id="ARBA00007460"/>
    </source>
</evidence>
<feature type="compositionally biased region" description="Polar residues" evidence="10">
    <location>
        <begin position="283"/>
        <end position="298"/>
    </location>
</feature>
<dbReference type="GO" id="GO:0097546">
    <property type="term" value="C:ciliary base"/>
    <property type="evidence" value="ECO:0007669"/>
    <property type="project" value="TreeGrafter"/>
</dbReference>
<keyword evidence="12" id="KW-1185">Reference proteome</keyword>
<dbReference type="WBParaSite" id="GPLIN_000846700">
    <property type="protein sequence ID" value="GPLIN_000846700"/>
    <property type="gene ID" value="GPLIN_000846700"/>
</dbReference>
<evidence type="ECO:0000256" key="10">
    <source>
        <dbReference type="SAM" id="MobiDB-lite"/>
    </source>
</evidence>
<dbReference type="PANTHER" id="PTHR21532:SF0">
    <property type="entry name" value="CILIA- AND FLAGELLA-ASSOCIATED PROTEIN 36"/>
    <property type="match status" value="1"/>
</dbReference>
<dbReference type="AlphaFoldDB" id="A0A183C6H1"/>
<evidence type="ECO:0000313" key="13">
    <source>
        <dbReference type="WBParaSite" id="GPLIN_000846700"/>
    </source>
</evidence>
<evidence type="ECO:0000256" key="8">
    <source>
        <dbReference type="ARBA" id="ARBA00023273"/>
    </source>
</evidence>
<reference evidence="13" key="3">
    <citation type="submission" date="2016-06" db="UniProtKB">
        <authorList>
            <consortium name="WormBaseParasite"/>
        </authorList>
    </citation>
    <scope>IDENTIFICATION</scope>
</reference>
<keyword evidence="7" id="KW-0969">Cilium</keyword>
<evidence type="ECO:0000313" key="12">
    <source>
        <dbReference type="Proteomes" id="UP000050741"/>
    </source>
</evidence>
<reference evidence="12" key="2">
    <citation type="submission" date="2014-05" db="EMBL/GenBank/DDBJ databases">
        <title>The genome and life-stage specific transcriptomes of Globodera pallida elucidate key aspects of plant parasitism by a cyst nematode.</title>
        <authorList>
            <person name="Cotton J.A."/>
            <person name="Lilley C.J."/>
            <person name="Jones L.M."/>
            <person name="Kikuchi T."/>
            <person name="Reid A.J."/>
            <person name="Thorpe P."/>
            <person name="Tsai I.J."/>
            <person name="Beasley H."/>
            <person name="Blok V."/>
            <person name="Cock P.J.A."/>
            <person name="Van den Akker S.E."/>
            <person name="Holroyd N."/>
            <person name="Hunt M."/>
            <person name="Mantelin S."/>
            <person name="Naghra H."/>
            <person name="Pain A."/>
            <person name="Palomares-Rius J.E."/>
            <person name="Zarowiecki M."/>
            <person name="Berriman M."/>
            <person name="Jones J.T."/>
            <person name="Urwin P.E."/>
        </authorList>
    </citation>
    <scope>NUCLEOTIDE SEQUENCE [LARGE SCALE GENOMIC DNA]</scope>
    <source>
        <strain evidence="12">Lindley</strain>
    </source>
</reference>
<keyword evidence="5" id="KW-0963">Cytoplasm</keyword>
<dbReference type="InterPro" id="IPR038888">
    <property type="entry name" value="CFAP36"/>
</dbReference>
<keyword evidence="6" id="KW-0175">Coiled coil</keyword>
<proteinExistence type="inferred from homology"/>
<sequence>MEFLRSGLWQIPISEFIEQHSIVFDRDSNVVGVPCSADSHQSLYAEFQRIVRDLLEAHCLDGGTTHDQLMEALKSTEQTKELSSKERLLLEPIVAAQDFDVFVPMMMRKNIELQLQALKMIEHMNGLLPNSLLLGQEEAAMWNELGDVDETDRFIMISVLKESREEWERDQRLRQELLAQMEAALHESLRDKPALEEMRRREQTLLEQALNKSAHSFKLLNLNNEEAEKLPGTSAEKLEPIEKSVKFDEKFNVFISPSPASNASTTSEHLKVSKIAEKRRQSTNDLFNSNANGTQSGEKQSDKPTINAEKKRISLGQVHVPPQQRKEESKDGQKSGDLAYRSLLKEREAIPEGQLNDRKQYLREQRDKLLKKKSKEREKQFIEAAKQVNDSRPQTAKAARELMEQKSEVDEVRRRIAAKIKAEVMGGAKSN</sequence>
<accession>A0A183C6H1</accession>
<evidence type="ECO:0000259" key="11">
    <source>
        <dbReference type="Pfam" id="PF11527"/>
    </source>
</evidence>
<evidence type="ECO:0000256" key="1">
    <source>
        <dbReference type="ARBA" id="ARBA00004138"/>
    </source>
</evidence>
<dbReference type="Pfam" id="PF11527">
    <property type="entry name" value="ARL2_Bind_BART"/>
    <property type="match status" value="1"/>
</dbReference>
<dbReference type="InterPro" id="IPR023379">
    <property type="entry name" value="BART_dom"/>
</dbReference>
<dbReference type="InterPro" id="IPR042541">
    <property type="entry name" value="BART_sf"/>
</dbReference>
<comment type="subcellular location">
    <subcellularLocation>
        <location evidence="1">Cell projection</location>
        <location evidence="1">Cilium</location>
    </subcellularLocation>
    <subcellularLocation>
        <location evidence="2">Cytoplasm</location>
    </subcellularLocation>
</comment>
<comment type="similarity">
    <text evidence="3">Belongs to the CFAP36 family.</text>
</comment>
<organism evidence="12 13">
    <name type="scientific">Globodera pallida</name>
    <name type="common">Potato cyst nematode worm</name>
    <name type="synonym">Heterodera pallida</name>
    <dbReference type="NCBI Taxonomy" id="36090"/>
    <lineage>
        <taxon>Eukaryota</taxon>
        <taxon>Metazoa</taxon>
        <taxon>Ecdysozoa</taxon>
        <taxon>Nematoda</taxon>
        <taxon>Chromadorea</taxon>
        <taxon>Rhabditida</taxon>
        <taxon>Tylenchina</taxon>
        <taxon>Tylenchomorpha</taxon>
        <taxon>Tylenchoidea</taxon>
        <taxon>Heteroderidae</taxon>
        <taxon>Heteroderinae</taxon>
        <taxon>Globodera</taxon>
    </lineage>
</organism>
<feature type="region of interest" description="Disordered" evidence="10">
    <location>
        <begin position="281"/>
        <end position="361"/>
    </location>
</feature>
<evidence type="ECO:0000256" key="7">
    <source>
        <dbReference type="ARBA" id="ARBA00023069"/>
    </source>
</evidence>
<name>A0A183C6H1_GLOPA</name>
<keyword evidence="8" id="KW-0966">Cell projection</keyword>
<reference evidence="12" key="1">
    <citation type="submission" date="2013-12" db="EMBL/GenBank/DDBJ databases">
        <authorList>
            <person name="Aslett M."/>
        </authorList>
    </citation>
    <scope>NUCLEOTIDE SEQUENCE [LARGE SCALE GENOMIC DNA]</scope>
    <source>
        <strain evidence="12">Lindley</strain>
    </source>
</reference>
<evidence type="ECO:0000256" key="4">
    <source>
        <dbReference type="ARBA" id="ARBA00021815"/>
    </source>
</evidence>
<feature type="compositionally biased region" description="Basic and acidic residues" evidence="10">
    <location>
        <begin position="324"/>
        <end position="334"/>
    </location>
</feature>
<feature type="compositionally biased region" description="Basic and acidic residues" evidence="10">
    <location>
        <begin position="343"/>
        <end position="361"/>
    </location>
</feature>
<dbReference type="PANTHER" id="PTHR21532">
    <property type="entry name" value="PHOSPHODIESTERASE HL"/>
    <property type="match status" value="1"/>
</dbReference>
<dbReference type="Proteomes" id="UP000050741">
    <property type="component" value="Unassembled WGS sequence"/>
</dbReference>
<feature type="domain" description="BART" evidence="11">
    <location>
        <begin position="2"/>
        <end position="114"/>
    </location>
</feature>